<gene>
    <name evidence="3" type="ORF">AOZ06_40210</name>
</gene>
<dbReference type="OrthoDB" id="3615233at2"/>
<accession>A0A0N9I8M2</accession>
<dbReference type="EMBL" id="CP012752">
    <property type="protein sequence ID" value="ALG12262.1"/>
    <property type="molecule type" value="Genomic_DNA"/>
</dbReference>
<organism evidence="3 4">
    <name type="scientific">Kibdelosporangium phytohabitans</name>
    <dbReference type="NCBI Taxonomy" id="860235"/>
    <lineage>
        <taxon>Bacteria</taxon>
        <taxon>Bacillati</taxon>
        <taxon>Actinomycetota</taxon>
        <taxon>Actinomycetes</taxon>
        <taxon>Pseudonocardiales</taxon>
        <taxon>Pseudonocardiaceae</taxon>
        <taxon>Kibdelosporangium</taxon>
    </lineage>
</organism>
<sequence length="207" mass="23787">MPPDAQRDNTLTKRLITTCIRMFDVANGSHRQTHASTQLLRAYHAYNLATARAATEELVRAGDVPYGHRAQRVRLCPTSGAPRWRTRLRTEPVEASTVQMIFLWRATERLPIKEIRRRLTVARYPEPLDQHTGHPGAWTDAAVRVILRNPKYLGRQVWGPTNHGMRVPRSKWVWSDTWAHPPMTPFEQLTNANRRSHPIAPPRTGNE</sequence>
<evidence type="ECO:0000256" key="1">
    <source>
        <dbReference type="SAM" id="MobiDB-lite"/>
    </source>
</evidence>
<proteinExistence type="predicted"/>
<dbReference type="Proteomes" id="UP000063699">
    <property type="component" value="Chromosome"/>
</dbReference>
<dbReference type="Gene3D" id="3.90.1750.20">
    <property type="entry name" value="Putative Large Serine Recombinase, Chain B, Domain 2"/>
    <property type="match status" value="1"/>
</dbReference>
<dbReference type="InterPro" id="IPR011109">
    <property type="entry name" value="DNA_bind_recombinase_dom"/>
</dbReference>
<name>A0A0N9I8M2_9PSEU</name>
<protein>
    <recommendedName>
        <fullName evidence="2">Recombinase domain-containing protein</fullName>
    </recommendedName>
</protein>
<feature type="region of interest" description="Disordered" evidence="1">
    <location>
        <begin position="185"/>
        <end position="207"/>
    </location>
</feature>
<feature type="domain" description="Recombinase" evidence="2">
    <location>
        <begin position="92"/>
        <end position="187"/>
    </location>
</feature>
<dbReference type="KEGG" id="kphy:AOZ06_40210"/>
<dbReference type="GO" id="GO:0000150">
    <property type="term" value="F:DNA strand exchange activity"/>
    <property type="evidence" value="ECO:0007669"/>
    <property type="project" value="InterPro"/>
</dbReference>
<dbReference type="GO" id="GO:0003677">
    <property type="term" value="F:DNA binding"/>
    <property type="evidence" value="ECO:0007669"/>
    <property type="project" value="InterPro"/>
</dbReference>
<evidence type="ECO:0000313" key="3">
    <source>
        <dbReference type="EMBL" id="ALG12262.1"/>
    </source>
</evidence>
<dbReference type="RefSeq" id="WP_054294158.1">
    <property type="nucleotide sequence ID" value="NZ_CP012752.1"/>
</dbReference>
<dbReference type="InterPro" id="IPR038109">
    <property type="entry name" value="DNA_bind_recomb_sf"/>
</dbReference>
<dbReference type="AlphaFoldDB" id="A0A0N9I8M2"/>
<keyword evidence="4" id="KW-1185">Reference proteome</keyword>
<dbReference type="Pfam" id="PF07508">
    <property type="entry name" value="Recombinase"/>
    <property type="match status" value="1"/>
</dbReference>
<evidence type="ECO:0000259" key="2">
    <source>
        <dbReference type="Pfam" id="PF07508"/>
    </source>
</evidence>
<reference evidence="3 4" key="1">
    <citation type="submission" date="2015-07" db="EMBL/GenBank/DDBJ databases">
        <title>Genome sequencing of Kibdelosporangium phytohabitans.</title>
        <authorList>
            <person name="Qin S."/>
            <person name="Xing K."/>
        </authorList>
    </citation>
    <scope>NUCLEOTIDE SEQUENCE [LARGE SCALE GENOMIC DNA]</scope>
    <source>
        <strain evidence="3 4">KLBMP1111</strain>
    </source>
</reference>
<evidence type="ECO:0000313" key="4">
    <source>
        <dbReference type="Proteomes" id="UP000063699"/>
    </source>
</evidence>